<keyword evidence="7" id="KW-0067">ATP-binding</keyword>
<comment type="caution">
    <text evidence="16">The sequence shown here is derived from an EMBL/GenBank/DDBJ whole genome shotgun (WGS) entry which is preliminary data.</text>
</comment>
<keyword evidence="8" id="KW-1278">Translocase</keyword>
<feature type="domain" description="ABC transporter" evidence="14">
    <location>
        <begin position="390"/>
        <end position="625"/>
    </location>
</feature>
<feature type="transmembrane region" description="Helical" evidence="13">
    <location>
        <begin position="290"/>
        <end position="311"/>
    </location>
</feature>
<evidence type="ECO:0000256" key="6">
    <source>
        <dbReference type="ARBA" id="ARBA00022741"/>
    </source>
</evidence>
<keyword evidence="3" id="KW-0813">Transport</keyword>
<feature type="domain" description="ABC transmembrane type-1" evidence="15">
    <location>
        <begin position="62"/>
        <end position="353"/>
    </location>
</feature>
<evidence type="ECO:0000313" key="16">
    <source>
        <dbReference type="EMBL" id="KAJ3053245.1"/>
    </source>
</evidence>
<proteinExistence type="inferred from homology"/>
<dbReference type="GO" id="GO:0015421">
    <property type="term" value="F:ABC-type oligopeptide transporter activity"/>
    <property type="evidence" value="ECO:0007669"/>
    <property type="project" value="TreeGrafter"/>
</dbReference>
<dbReference type="InterPro" id="IPR011527">
    <property type="entry name" value="ABC1_TM_dom"/>
</dbReference>
<keyword evidence="17" id="KW-1185">Reference proteome</keyword>
<dbReference type="InterPro" id="IPR036640">
    <property type="entry name" value="ABC1_TM_sf"/>
</dbReference>
<dbReference type="SUPFAM" id="SSF90123">
    <property type="entry name" value="ABC transporter transmembrane region"/>
    <property type="match status" value="2"/>
</dbReference>
<dbReference type="Pfam" id="PF00664">
    <property type="entry name" value="ABC_membrane"/>
    <property type="match status" value="2"/>
</dbReference>
<evidence type="ECO:0000256" key="11">
    <source>
        <dbReference type="ARBA" id="ARBA00023180"/>
    </source>
</evidence>
<dbReference type="FunFam" id="3.40.50.300:FF:000479">
    <property type="entry name" value="Multidrug resistance protein 1A"/>
    <property type="match status" value="1"/>
</dbReference>
<comment type="subcellular location">
    <subcellularLocation>
        <location evidence="1">Membrane</location>
        <topology evidence="1">Multi-pass membrane protein</topology>
    </subcellularLocation>
</comment>
<dbReference type="InterPro" id="IPR017871">
    <property type="entry name" value="ABC_transporter-like_CS"/>
</dbReference>
<dbReference type="PANTHER" id="PTHR43394:SF27">
    <property type="entry name" value="ATP-DEPENDENT TRANSLOCASE ABCB1-LIKE"/>
    <property type="match status" value="1"/>
</dbReference>
<keyword evidence="4 13" id="KW-0812">Transmembrane</keyword>
<dbReference type="InterPro" id="IPR039421">
    <property type="entry name" value="Type_1_exporter"/>
</dbReference>
<evidence type="ECO:0000256" key="9">
    <source>
        <dbReference type="ARBA" id="ARBA00022989"/>
    </source>
</evidence>
<gene>
    <name evidence="16" type="primary">ABCB1_3</name>
    <name evidence="16" type="ORF">HK097_004722</name>
</gene>
<evidence type="ECO:0000256" key="8">
    <source>
        <dbReference type="ARBA" id="ARBA00022967"/>
    </source>
</evidence>
<dbReference type="GO" id="GO:0090374">
    <property type="term" value="P:oligopeptide export from mitochondrion"/>
    <property type="evidence" value="ECO:0007669"/>
    <property type="project" value="TreeGrafter"/>
</dbReference>
<dbReference type="PROSITE" id="PS50929">
    <property type="entry name" value="ABC_TM1F"/>
    <property type="match status" value="2"/>
</dbReference>
<reference evidence="16" key="1">
    <citation type="submission" date="2020-05" db="EMBL/GenBank/DDBJ databases">
        <title>Phylogenomic resolution of chytrid fungi.</title>
        <authorList>
            <person name="Stajich J.E."/>
            <person name="Amses K."/>
            <person name="Simmons R."/>
            <person name="Seto K."/>
            <person name="Myers J."/>
            <person name="Bonds A."/>
            <person name="Quandt C.A."/>
            <person name="Barry K."/>
            <person name="Liu P."/>
            <person name="Grigoriev I."/>
            <person name="Longcore J.E."/>
            <person name="James T.Y."/>
        </authorList>
    </citation>
    <scope>NUCLEOTIDE SEQUENCE</scope>
    <source>
        <strain evidence="16">JEL0318</strain>
    </source>
</reference>
<dbReference type="PROSITE" id="PS00211">
    <property type="entry name" value="ABC_TRANSPORTER_1"/>
    <property type="match status" value="2"/>
</dbReference>
<dbReference type="CDD" id="cd03249">
    <property type="entry name" value="ABC_MTABC3_MDL1_MDL2"/>
    <property type="match status" value="1"/>
</dbReference>
<keyword evidence="6" id="KW-0547">Nucleotide-binding</keyword>
<feature type="transmembrane region" description="Helical" evidence="13">
    <location>
        <begin position="58"/>
        <end position="79"/>
    </location>
</feature>
<dbReference type="PANTHER" id="PTHR43394">
    <property type="entry name" value="ATP-DEPENDENT PERMEASE MDL1, MITOCHONDRIAL"/>
    <property type="match status" value="1"/>
</dbReference>
<dbReference type="InterPro" id="IPR027417">
    <property type="entry name" value="P-loop_NTPase"/>
</dbReference>
<feature type="domain" description="ABC transmembrane type-1" evidence="15">
    <location>
        <begin position="720"/>
        <end position="982"/>
    </location>
</feature>
<evidence type="ECO:0000256" key="12">
    <source>
        <dbReference type="SAM" id="MobiDB-lite"/>
    </source>
</evidence>
<evidence type="ECO:0000256" key="2">
    <source>
        <dbReference type="ARBA" id="ARBA00007577"/>
    </source>
</evidence>
<evidence type="ECO:0000256" key="5">
    <source>
        <dbReference type="ARBA" id="ARBA00022737"/>
    </source>
</evidence>
<keyword evidence="5" id="KW-0677">Repeat</keyword>
<feature type="region of interest" description="Disordered" evidence="12">
    <location>
        <begin position="1"/>
        <end position="20"/>
    </location>
</feature>
<feature type="domain" description="ABC transporter" evidence="14">
    <location>
        <begin position="1037"/>
        <end position="1275"/>
    </location>
</feature>
<feature type="transmembrane region" description="Helical" evidence="13">
    <location>
        <begin position="725"/>
        <end position="747"/>
    </location>
</feature>
<evidence type="ECO:0000256" key="3">
    <source>
        <dbReference type="ARBA" id="ARBA00022448"/>
    </source>
</evidence>
<keyword evidence="11" id="KW-0325">Glycoprotein</keyword>
<sequence length="1278" mass="138705">MAGRVHPETSDSMPPTVIDVPDQDDVSVDDVQLLPKPLPEYPTIPIHALWRFATFGEWCLMIIAAFASMAAGVINPVAIMSVGDMISSYFKFGSSDAALMSSITKSMYDKGILFGGLAIAVFVATYVSRSLWIYTAEKQCKRISILYLRRILEKDMAWFDLQQGTSQTARLAKDLPLIKAGIGENMGSLFAFVGTLITALIISFKASWKLTLVMLALQPLLIFNGYAIIRVQAHMTKKSGDAYARAASVAEQALTGIRTVYAFSLQQRFVKRYADSLEEVRDADRRKGMIAGWAIGVFNCLLLLIFSFGFWYATQMVANKEIIVTDAVVVLLSMMVFAASLMSVPTGLSNLASAQAAANIIYNIIANPPTSQGLDGERSKAKLSSVAGDISFRNVHFSYPARPNVPILKGLSVDIQSGQTVAFVGGSGSGKSTTIALLQRYYEAASGFVSVDGQDVRSIDISSLRMNIGAVGQEPVLFALTIKQNILLGTHEDVAPDRFIAVCKMAQCHDFISKFPMGYDTPLVEGMLSGGQKQRIAIARALIKNPNILLLDEATSALDTKSEKLVQKALDAASHGRTTLVIAHRLSTIRNADMICVLDNGVLVEQGTHDQLYAQNGIYTQLVNKQKLSVGAGTAASDPLYPPVPEPSAEIPGYEANAQIRQMLEEPSLALDSPDVIAKQVRLRLKEESVKRKIEAKEVEGKMYWRVNKLMKPEKTQVRWGTTGAAFSGMIFPGFALILGMTIAAIMKPGDIKEAAYKWIRVMPGLAVASLLSKWGQIKDFARVNAQVTMRLRIALFENLLRQEMGFFDAKSNAIGVLTNKLGGAEGVPHLVTDVRGELAQLAFTIMFGIAPSFAFSVALTGVLLCLVPFILFASWWQTTAMSHFAESSKDAVDQATQVAIESIREVKTLKALSREDFAVKRYEAFLAKPFSLSKRNAFTDSIPYGLQSSAAMLTVCVGLFAGKAFMDSGKAELSGVLTAIMGMLVSMLSIAGSAGLSECYARGRFAARTTFGVIDRRTQIDSWKSGFVSPEFRSNFAFRDLVFKYPTAEEPIFRGEFNLVGSENKSLALVGPSGCGKSTIIGLLQRWYDATAGTASVGGAPIRDYDVLKGLRCNMALVGQEPILFDMTIAENIAWGSENAVTRDDIVTAARQANVESFVAGMPEGYETRVGQKGGHLSGGQKQRIAIARALIRKPKLLLLDEATSALDSTSEVQVQKAIDAAAAGRTTVSIAHRLSTIKNFDAIAVVHEGRVVEYGTHDELVKLDGVYAVMCKQQDL</sequence>
<dbReference type="Proteomes" id="UP001212841">
    <property type="component" value="Unassembled WGS sequence"/>
</dbReference>
<name>A0AAD5SFB7_9FUNG</name>
<evidence type="ECO:0000256" key="10">
    <source>
        <dbReference type="ARBA" id="ARBA00023136"/>
    </source>
</evidence>
<feature type="transmembrane region" description="Helical" evidence="13">
    <location>
        <begin position="323"/>
        <end position="344"/>
    </location>
</feature>
<dbReference type="AlphaFoldDB" id="A0AAD5SFB7"/>
<dbReference type="Gene3D" id="1.20.1560.10">
    <property type="entry name" value="ABC transporter type 1, transmembrane domain"/>
    <property type="match status" value="1"/>
</dbReference>
<dbReference type="InterPro" id="IPR003593">
    <property type="entry name" value="AAA+_ATPase"/>
</dbReference>
<dbReference type="SMART" id="SM00382">
    <property type="entry name" value="AAA"/>
    <property type="match status" value="2"/>
</dbReference>
<feature type="transmembrane region" description="Helical" evidence="13">
    <location>
        <begin position="186"/>
        <end position="204"/>
    </location>
</feature>
<dbReference type="GO" id="GO:0005743">
    <property type="term" value="C:mitochondrial inner membrane"/>
    <property type="evidence" value="ECO:0007669"/>
    <property type="project" value="TreeGrafter"/>
</dbReference>
<dbReference type="SUPFAM" id="SSF52540">
    <property type="entry name" value="P-loop containing nucleoside triphosphate hydrolases"/>
    <property type="match status" value="2"/>
</dbReference>
<evidence type="ECO:0000256" key="7">
    <source>
        <dbReference type="ARBA" id="ARBA00022840"/>
    </source>
</evidence>
<organism evidence="16 17">
    <name type="scientific">Rhizophlyctis rosea</name>
    <dbReference type="NCBI Taxonomy" id="64517"/>
    <lineage>
        <taxon>Eukaryota</taxon>
        <taxon>Fungi</taxon>
        <taxon>Fungi incertae sedis</taxon>
        <taxon>Chytridiomycota</taxon>
        <taxon>Chytridiomycota incertae sedis</taxon>
        <taxon>Chytridiomycetes</taxon>
        <taxon>Rhizophlyctidales</taxon>
        <taxon>Rhizophlyctidaceae</taxon>
        <taxon>Rhizophlyctis</taxon>
    </lineage>
</organism>
<dbReference type="CDD" id="cd18578">
    <property type="entry name" value="ABC_6TM_Pgp_ABCB1_D2_like"/>
    <property type="match status" value="1"/>
</dbReference>
<evidence type="ECO:0000256" key="13">
    <source>
        <dbReference type="SAM" id="Phobius"/>
    </source>
</evidence>
<feature type="transmembrane region" description="Helical" evidence="13">
    <location>
        <begin position="112"/>
        <end position="134"/>
    </location>
</feature>
<feature type="transmembrane region" description="Helical" evidence="13">
    <location>
        <begin position="854"/>
        <end position="877"/>
    </location>
</feature>
<keyword evidence="9 13" id="KW-1133">Transmembrane helix</keyword>
<evidence type="ECO:0000259" key="14">
    <source>
        <dbReference type="PROSITE" id="PS50893"/>
    </source>
</evidence>
<dbReference type="Gene3D" id="3.40.50.300">
    <property type="entry name" value="P-loop containing nucleotide triphosphate hydrolases"/>
    <property type="match status" value="2"/>
</dbReference>
<dbReference type="CDD" id="cd18577">
    <property type="entry name" value="ABC_6TM_Pgp_ABCB1_D1_like"/>
    <property type="match status" value="1"/>
</dbReference>
<keyword evidence="10 13" id="KW-0472">Membrane</keyword>
<dbReference type="InterPro" id="IPR003439">
    <property type="entry name" value="ABC_transporter-like_ATP-bd"/>
</dbReference>
<protein>
    <submittedName>
        <fullName evidence="16">Multidrug resistance protein 1</fullName>
    </submittedName>
</protein>
<dbReference type="GO" id="GO:0005524">
    <property type="term" value="F:ATP binding"/>
    <property type="evidence" value="ECO:0007669"/>
    <property type="project" value="UniProtKB-KW"/>
</dbReference>
<dbReference type="GO" id="GO:0016887">
    <property type="term" value="F:ATP hydrolysis activity"/>
    <property type="evidence" value="ECO:0007669"/>
    <property type="project" value="InterPro"/>
</dbReference>
<feature type="transmembrane region" description="Helical" evidence="13">
    <location>
        <begin position="210"/>
        <end position="229"/>
    </location>
</feature>
<evidence type="ECO:0000313" key="17">
    <source>
        <dbReference type="Proteomes" id="UP001212841"/>
    </source>
</evidence>
<comment type="similarity">
    <text evidence="2">Belongs to the ABC transporter superfamily. ABCB family. Multidrug resistance exporter (TC 3.A.1.201) subfamily.</text>
</comment>
<dbReference type="EMBL" id="JADGJD010000224">
    <property type="protein sequence ID" value="KAJ3053245.1"/>
    <property type="molecule type" value="Genomic_DNA"/>
</dbReference>
<dbReference type="FunFam" id="3.40.50.300:FF:000251">
    <property type="entry name" value="ABC transporter B family member 19"/>
    <property type="match status" value="1"/>
</dbReference>
<accession>A0AAD5SFB7</accession>
<dbReference type="PROSITE" id="PS50893">
    <property type="entry name" value="ABC_TRANSPORTER_2"/>
    <property type="match status" value="2"/>
</dbReference>
<feature type="transmembrane region" description="Helical" evidence="13">
    <location>
        <begin position="974"/>
        <end position="997"/>
    </location>
</feature>
<evidence type="ECO:0000259" key="15">
    <source>
        <dbReference type="PROSITE" id="PS50929"/>
    </source>
</evidence>
<evidence type="ECO:0000256" key="1">
    <source>
        <dbReference type="ARBA" id="ARBA00004141"/>
    </source>
</evidence>
<dbReference type="Pfam" id="PF00005">
    <property type="entry name" value="ABC_tran"/>
    <property type="match status" value="2"/>
</dbReference>
<evidence type="ECO:0000256" key="4">
    <source>
        <dbReference type="ARBA" id="ARBA00022692"/>
    </source>
</evidence>